<dbReference type="InterPro" id="IPR018060">
    <property type="entry name" value="HTH_AraC"/>
</dbReference>
<keyword evidence="5" id="KW-0805">Transcription regulation</keyword>
<dbReference type="OrthoDB" id="342399at2"/>
<dbReference type="InterPro" id="IPR018062">
    <property type="entry name" value="HTH_AraC-typ_CS"/>
</dbReference>
<evidence type="ECO:0000256" key="2">
    <source>
        <dbReference type="ARBA" id="ARBA00022490"/>
    </source>
</evidence>
<evidence type="ECO:0000256" key="3">
    <source>
        <dbReference type="ARBA" id="ARBA00022553"/>
    </source>
</evidence>
<dbReference type="Gene3D" id="1.10.10.60">
    <property type="entry name" value="Homeodomain-like"/>
    <property type="match status" value="2"/>
</dbReference>
<dbReference type="PRINTS" id="PR00032">
    <property type="entry name" value="HTHARAC"/>
</dbReference>
<proteinExistence type="predicted"/>
<comment type="subcellular location">
    <subcellularLocation>
        <location evidence="1">Cytoplasm</location>
    </subcellularLocation>
</comment>
<dbReference type="SMART" id="SM00342">
    <property type="entry name" value="HTH_ARAC"/>
    <property type="match status" value="1"/>
</dbReference>
<gene>
    <name evidence="11" type="ORF">VN24_00795</name>
</gene>
<keyword evidence="6" id="KW-0238">DNA-binding</keyword>
<dbReference type="CDD" id="cd17536">
    <property type="entry name" value="REC_YesN-like"/>
    <property type="match status" value="1"/>
</dbReference>
<keyword evidence="7" id="KW-0804">Transcription</keyword>
<evidence type="ECO:0000256" key="5">
    <source>
        <dbReference type="ARBA" id="ARBA00023015"/>
    </source>
</evidence>
<dbReference type="SUPFAM" id="SSF46689">
    <property type="entry name" value="Homeodomain-like"/>
    <property type="match status" value="2"/>
</dbReference>
<dbReference type="PANTHER" id="PTHR42713:SF3">
    <property type="entry name" value="TRANSCRIPTIONAL REGULATORY PROTEIN HPTR"/>
    <property type="match status" value="1"/>
</dbReference>
<evidence type="ECO:0000256" key="6">
    <source>
        <dbReference type="ARBA" id="ARBA00023125"/>
    </source>
</evidence>
<accession>A0A0D5NDF8</accession>
<dbReference type="PROSITE" id="PS50110">
    <property type="entry name" value="RESPONSE_REGULATORY"/>
    <property type="match status" value="1"/>
</dbReference>
<dbReference type="InterPro" id="IPR011006">
    <property type="entry name" value="CheY-like_superfamily"/>
</dbReference>
<dbReference type="PROSITE" id="PS00041">
    <property type="entry name" value="HTH_ARAC_FAMILY_1"/>
    <property type="match status" value="1"/>
</dbReference>
<keyword evidence="12" id="KW-1185">Reference proteome</keyword>
<dbReference type="GO" id="GO:0003700">
    <property type="term" value="F:DNA-binding transcription factor activity"/>
    <property type="evidence" value="ECO:0007669"/>
    <property type="project" value="InterPro"/>
</dbReference>
<evidence type="ECO:0000256" key="1">
    <source>
        <dbReference type="ARBA" id="ARBA00004496"/>
    </source>
</evidence>
<dbReference type="Gene3D" id="3.40.50.2300">
    <property type="match status" value="1"/>
</dbReference>
<evidence type="ECO:0000256" key="4">
    <source>
        <dbReference type="ARBA" id="ARBA00023012"/>
    </source>
</evidence>
<feature type="domain" description="HTH araC/xylS-type" evidence="9">
    <location>
        <begin position="422"/>
        <end position="519"/>
    </location>
</feature>
<dbReference type="SUPFAM" id="SSF52172">
    <property type="entry name" value="CheY-like"/>
    <property type="match status" value="1"/>
</dbReference>
<dbReference type="STRING" id="1126833.VN24_00795"/>
<keyword evidence="4" id="KW-0902">Two-component regulatory system</keyword>
<dbReference type="PATRIC" id="fig|1126833.4.peg.185"/>
<dbReference type="GO" id="GO:0005737">
    <property type="term" value="C:cytoplasm"/>
    <property type="evidence" value="ECO:0007669"/>
    <property type="project" value="UniProtKB-SubCell"/>
</dbReference>
<dbReference type="GO" id="GO:0000160">
    <property type="term" value="P:phosphorelay signal transduction system"/>
    <property type="evidence" value="ECO:0007669"/>
    <property type="project" value="UniProtKB-KW"/>
</dbReference>
<dbReference type="Pfam" id="PF12833">
    <property type="entry name" value="HTH_18"/>
    <property type="match status" value="1"/>
</dbReference>
<keyword evidence="2" id="KW-0963">Cytoplasm</keyword>
<evidence type="ECO:0000313" key="11">
    <source>
        <dbReference type="EMBL" id="AJY73434.1"/>
    </source>
</evidence>
<dbReference type="RefSeq" id="WP_045668869.1">
    <property type="nucleotide sequence ID" value="NZ_CP011058.1"/>
</dbReference>
<dbReference type="InterPro" id="IPR009057">
    <property type="entry name" value="Homeodomain-like_sf"/>
</dbReference>
<keyword evidence="3 8" id="KW-0597">Phosphoprotein</keyword>
<sequence>MYKVFLAEDEWMVREGIKQTIPWEELGCRVIGEASDGLSALEGVMTEEPDILLTDIRMPALDGIQLAERVSAEKPGIRFLFLTGFDDFSYAQKAVRLGASDFLLKPVDPDELIRVIRTVTRALDEERRHTEAVERLEGLVRSDRPLVLEKLLADVMLGRAVEGEEDRLARVVTACNPTFGSYRLALLHNGTEGGDINAALIAGTYPEIEAVTSLPVVRLYDNTAALLLDLKGGRDKLALALECLRERLLAAAGCDCYIRIGKPEQTLARLGAAFGDTLQLLYPAPFQSKDPVVWLEDAAPADAVFSEGGEDELKEMIERVKWGTEDSITGELQRWHDRINLRYKGSPFEAGRRFYRLNVLLYLSLAGEGELQQIVRETEAERALWQSGDSLQSWMKRWGEVLAEWNRRLGERSQPGRPSGIEEAARYIDEHYAVITLQSIAERYHMSESYFSRLFKREAGISFVEYLTNVRMQRAKELLANPKLKMYEVGNQVGYQDARYFSQIFRKCTGETPSDFRKRMGIPTALL</sequence>
<evidence type="ECO:0000313" key="12">
    <source>
        <dbReference type="Proteomes" id="UP000032633"/>
    </source>
</evidence>
<dbReference type="HOGENOM" id="CLU_000445_5_0_9"/>
<organism evidence="11 12">
    <name type="scientific">Paenibacillus beijingensis</name>
    <dbReference type="NCBI Taxonomy" id="1126833"/>
    <lineage>
        <taxon>Bacteria</taxon>
        <taxon>Bacillati</taxon>
        <taxon>Bacillota</taxon>
        <taxon>Bacilli</taxon>
        <taxon>Bacillales</taxon>
        <taxon>Paenibacillaceae</taxon>
        <taxon>Paenibacillus</taxon>
    </lineage>
</organism>
<reference evidence="11 12" key="1">
    <citation type="journal article" date="2015" name="J. Biotechnol.">
        <title>Complete genome sequence of Paenibacillus beijingensis 7188(T) (=DSM 24997(T)), a novel rhizobacterium from jujube garden soil.</title>
        <authorList>
            <person name="Kwak Y."/>
            <person name="Shin J.H."/>
        </authorList>
    </citation>
    <scope>NUCLEOTIDE SEQUENCE [LARGE SCALE GENOMIC DNA]</scope>
    <source>
        <strain evidence="11 12">DSM 24997</strain>
    </source>
</reference>
<evidence type="ECO:0000256" key="8">
    <source>
        <dbReference type="PROSITE-ProRule" id="PRU00169"/>
    </source>
</evidence>
<evidence type="ECO:0000259" key="10">
    <source>
        <dbReference type="PROSITE" id="PS50110"/>
    </source>
</evidence>
<dbReference type="AlphaFoldDB" id="A0A0D5NDF8"/>
<dbReference type="SMART" id="SM00448">
    <property type="entry name" value="REC"/>
    <property type="match status" value="1"/>
</dbReference>
<dbReference type="EMBL" id="CP011058">
    <property type="protein sequence ID" value="AJY73434.1"/>
    <property type="molecule type" value="Genomic_DNA"/>
</dbReference>
<feature type="domain" description="Response regulatory" evidence="10">
    <location>
        <begin position="3"/>
        <end position="120"/>
    </location>
</feature>
<name>A0A0D5NDF8_9BACL</name>
<dbReference type="Proteomes" id="UP000032633">
    <property type="component" value="Chromosome"/>
</dbReference>
<feature type="modified residue" description="4-aspartylphosphate" evidence="8">
    <location>
        <position position="55"/>
    </location>
</feature>
<dbReference type="PANTHER" id="PTHR42713">
    <property type="entry name" value="HISTIDINE KINASE-RELATED"/>
    <property type="match status" value="1"/>
</dbReference>
<dbReference type="PROSITE" id="PS01124">
    <property type="entry name" value="HTH_ARAC_FAMILY_2"/>
    <property type="match status" value="1"/>
</dbReference>
<evidence type="ECO:0000259" key="9">
    <source>
        <dbReference type="PROSITE" id="PS01124"/>
    </source>
</evidence>
<dbReference type="KEGG" id="pbj:VN24_00795"/>
<reference evidence="12" key="2">
    <citation type="submission" date="2015-03" db="EMBL/GenBank/DDBJ databases">
        <title>Genome sequence of Paenibacillus beijingensis strain DSM 24997T.</title>
        <authorList>
            <person name="Kwak Y."/>
            <person name="Shin J.-H."/>
        </authorList>
    </citation>
    <scope>NUCLEOTIDE SEQUENCE [LARGE SCALE GENOMIC DNA]</scope>
    <source>
        <strain evidence="12">DSM 24997</strain>
    </source>
</reference>
<dbReference type="InterPro" id="IPR001789">
    <property type="entry name" value="Sig_transdc_resp-reg_receiver"/>
</dbReference>
<protein>
    <recommendedName>
        <fullName evidence="13">AraC family transcriptional regulator</fullName>
    </recommendedName>
</protein>
<evidence type="ECO:0008006" key="13">
    <source>
        <dbReference type="Google" id="ProtNLM"/>
    </source>
</evidence>
<dbReference type="Pfam" id="PF00072">
    <property type="entry name" value="Response_reg"/>
    <property type="match status" value="1"/>
</dbReference>
<dbReference type="InterPro" id="IPR020449">
    <property type="entry name" value="Tscrpt_reg_AraC-type_HTH"/>
</dbReference>
<dbReference type="InterPro" id="IPR051552">
    <property type="entry name" value="HptR"/>
</dbReference>
<dbReference type="GO" id="GO:0043565">
    <property type="term" value="F:sequence-specific DNA binding"/>
    <property type="evidence" value="ECO:0007669"/>
    <property type="project" value="InterPro"/>
</dbReference>
<evidence type="ECO:0000256" key="7">
    <source>
        <dbReference type="ARBA" id="ARBA00023163"/>
    </source>
</evidence>